<evidence type="ECO:0000313" key="1">
    <source>
        <dbReference type="EMBL" id="KAK7820333.1"/>
    </source>
</evidence>
<keyword evidence="2" id="KW-1185">Reference proteome</keyword>
<accession>A0AAW0J1I5</accession>
<dbReference type="Proteomes" id="UP001488838">
    <property type="component" value="Unassembled WGS sequence"/>
</dbReference>
<gene>
    <name evidence="1" type="ORF">U0070_007539</name>
</gene>
<sequence length="112" mass="13024">MLSRKPLCSWAKIRRIVLSKLRSINGWNTWRPVWQMLGEQESALATEHVKVALKKYFQRPPSLPGREETQRVCLRDCHCGNQESLPFSSKAAREAEDAELQERLRMQSCKRG</sequence>
<reference evidence="1 2" key="1">
    <citation type="journal article" date="2023" name="bioRxiv">
        <title>Conserved and derived expression patterns and positive selection on dental genes reveal complex evolutionary context of ever-growing rodent molars.</title>
        <authorList>
            <person name="Calamari Z.T."/>
            <person name="Song A."/>
            <person name="Cohen E."/>
            <person name="Akter M."/>
            <person name="Roy R.D."/>
            <person name="Hallikas O."/>
            <person name="Christensen M.M."/>
            <person name="Li P."/>
            <person name="Marangoni P."/>
            <person name="Jernvall J."/>
            <person name="Klein O.D."/>
        </authorList>
    </citation>
    <scope>NUCLEOTIDE SEQUENCE [LARGE SCALE GENOMIC DNA]</scope>
    <source>
        <strain evidence="1">V071</strain>
    </source>
</reference>
<evidence type="ECO:0000313" key="2">
    <source>
        <dbReference type="Proteomes" id="UP001488838"/>
    </source>
</evidence>
<proteinExistence type="predicted"/>
<dbReference type="EMBL" id="JBBHLL010000073">
    <property type="protein sequence ID" value="KAK7820333.1"/>
    <property type="molecule type" value="Genomic_DNA"/>
</dbReference>
<dbReference type="AlphaFoldDB" id="A0AAW0J1I5"/>
<protein>
    <submittedName>
        <fullName evidence="1">Uncharacterized protein</fullName>
    </submittedName>
</protein>
<name>A0AAW0J1I5_MYOGA</name>
<organism evidence="1 2">
    <name type="scientific">Myodes glareolus</name>
    <name type="common">Bank vole</name>
    <name type="synonym">Clethrionomys glareolus</name>
    <dbReference type="NCBI Taxonomy" id="447135"/>
    <lineage>
        <taxon>Eukaryota</taxon>
        <taxon>Metazoa</taxon>
        <taxon>Chordata</taxon>
        <taxon>Craniata</taxon>
        <taxon>Vertebrata</taxon>
        <taxon>Euteleostomi</taxon>
        <taxon>Mammalia</taxon>
        <taxon>Eutheria</taxon>
        <taxon>Euarchontoglires</taxon>
        <taxon>Glires</taxon>
        <taxon>Rodentia</taxon>
        <taxon>Myomorpha</taxon>
        <taxon>Muroidea</taxon>
        <taxon>Cricetidae</taxon>
        <taxon>Arvicolinae</taxon>
        <taxon>Myodes</taxon>
    </lineage>
</organism>
<comment type="caution">
    <text evidence="1">The sequence shown here is derived from an EMBL/GenBank/DDBJ whole genome shotgun (WGS) entry which is preliminary data.</text>
</comment>